<protein>
    <submittedName>
        <fullName evidence="3">Uncharacterized protein</fullName>
    </submittedName>
</protein>
<organism evidence="2 3">
    <name type="scientific">Romanomermis culicivorax</name>
    <name type="common">Nematode worm</name>
    <dbReference type="NCBI Taxonomy" id="13658"/>
    <lineage>
        <taxon>Eukaryota</taxon>
        <taxon>Metazoa</taxon>
        <taxon>Ecdysozoa</taxon>
        <taxon>Nematoda</taxon>
        <taxon>Enoplea</taxon>
        <taxon>Dorylaimia</taxon>
        <taxon>Mermithida</taxon>
        <taxon>Mermithoidea</taxon>
        <taxon>Mermithidae</taxon>
        <taxon>Romanomermis</taxon>
    </lineage>
</organism>
<sequence length="60" mass="6944">MRNNVRSAPDFKNRDFSQPCTHNDNKKQAIRSRTGPVCQAEANHWNVASNRRQKHPAPFI</sequence>
<reference evidence="3" key="1">
    <citation type="submission" date="2022-11" db="UniProtKB">
        <authorList>
            <consortium name="WormBaseParasite"/>
        </authorList>
    </citation>
    <scope>IDENTIFICATION</scope>
</reference>
<proteinExistence type="predicted"/>
<feature type="region of interest" description="Disordered" evidence="1">
    <location>
        <begin position="1"/>
        <end position="33"/>
    </location>
</feature>
<evidence type="ECO:0000313" key="2">
    <source>
        <dbReference type="Proteomes" id="UP000887565"/>
    </source>
</evidence>
<name>A0A915K1A1_ROMCU</name>
<accession>A0A915K1A1</accession>
<dbReference type="AlphaFoldDB" id="A0A915K1A1"/>
<dbReference type="Proteomes" id="UP000887565">
    <property type="component" value="Unplaced"/>
</dbReference>
<evidence type="ECO:0000256" key="1">
    <source>
        <dbReference type="SAM" id="MobiDB-lite"/>
    </source>
</evidence>
<keyword evidence="2" id="KW-1185">Reference proteome</keyword>
<evidence type="ECO:0000313" key="3">
    <source>
        <dbReference type="WBParaSite" id="nRc.2.0.1.t31990-RA"/>
    </source>
</evidence>
<dbReference type="WBParaSite" id="nRc.2.0.1.t31990-RA">
    <property type="protein sequence ID" value="nRc.2.0.1.t31990-RA"/>
    <property type="gene ID" value="nRc.2.0.1.g31990"/>
</dbReference>